<proteinExistence type="predicted"/>
<evidence type="ECO:0000259" key="1">
    <source>
        <dbReference type="Pfam" id="PF00561"/>
    </source>
</evidence>
<evidence type="ECO:0000313" key="2">
    <source>
        <dbReference type="EMBL" id="MCV7379874.1"/>
    </source>
</evidence>
<reference evidence="2" key="2">
    <citation type="journal article" date="2022" name="BMC Genomics">
        <title>Comparative genome analysis of mycobacteria focusing on tRNA and non-coding RNA.</title>
        <authorList>
            <person name="Behra P.R.K."/>
            <person name="Pettersson B.M.F."/>
            <person name="Ramesh M."/>
            <person name="Das S."/>
            <person name="Dasgupta S."/>
            <person name="Kirsebom L.A."/>
        </authorList>
    </citation>
    <scope>NUCLEOTIDE SEQUENCE</scope>
    <source>
        <strain evidence="2">CCUG 55640</strain>
    </source>
</reference>
<dbReference type="PANTHER" id="PTHR43194">
    <property type="entry name" value="HYDROLASE ALPHA/BETA FOLD FAMILY"/>
    <property type="match status" value="1"/>
</dbReference>
<dbReference type="Pfam" id="PF00561">
    <property type="entry name" value="Abhydrolase_1"/>
    <property type="match status" value="1"/>
</dbReference>
<dbReference type="PANTHER" id="PTHR43194:SF2">
    <property type="entry name" value="PEROXISOMAL MEMBRANE PROTEIN LPX1"/>
    <property type="match status" value="1"/>
</dbReference>
<gene>
    <name evidence="2" type="ORF">H7K38_14585</name>
</gene>
<dbReference type="SUPFAM" id="SSF53474">
    <property type="entry name" value="alpha/beta-Hydrolases"/>
    <property type="match status" value="1"/>
</dbReference>
<dbReference type="Gene3D" id="3.40.50.1820">
    <property type="entry name" value="alpha/beta hydrolase"/>
    <property type="match status" value="1"/>
</dbReference>
<evidence type="ECO:0000313" key="3">
    <source>
        <dbReference type="Proteomes" id="UP001141650"/>
    </source>
</evidence>
<dbReference type="InterPro" id="IPR029058">
    <property type="entry name" value="AB_hydrolase_fold"/>
</dbReference>
<dbReference type="AlphaFoldDB" id="A0AA41XQJ5"/>
<dbReference type="EMBL" id="JACKVH010000013">
    <property type="protein sequence ID" value="MCV7379874.1"/>
    <property type="molecule type" value="Genomic_DNA"/>
</dbReference>
<dbReference type="InterPro" id="IPR000073">
    <property type="entry name" value="AB_hydrolase_1"/>
</dbReference>
<sequence length="303" mass="32840">MPSGSYYLLVTPAPAAPETFSTEGPGGVRIVADRLGDPRARAVVFLHGGGQTRRSWAKAARAVAKRGWQAVTIDLRGHGESDWSDDGDYRVVSFAADVQEVLRTLPPGPVLVGASLGGFTSMLLEGELSPGTAGAVVLVDIVPNMEQSGANRIHAFMSDRVESGFGSLEEVADAIAEYNPHRPRPTDLEGLTTNLRRRGDRWYWHWDPQFISGTAAFPPFEVTDPDRMHAAVEAILRNGVPMLLIRGQVSDLVSKERAEEFLARFPQVEFADVRGAGHMVAGDRNDVFADAVLKFLGRHVDAG</sequence>
<comment type="caution">
    <text evidence="2">The sequence shown here is derived from an EMBL/GenBank/DDBJ whole genome shotgun (WGS) entry which is preliminary data.</text>
</comment>
<dbReference type="Proteomes" id="UP001141650">
    <property type="component" value="Unassembled WGS sequence"/>
</dbReference>
<keyword evidence="2" id="KW-0378">Hydrolase</keyword>
<dbReference type="GO" id="GO:0016787">
    <property type="term" value="F:hydrolase activity"/>
    <property type="evidence" value="ECO:0007669"/>
    <property type="project" value="UniProtKB-KW"/>
</dbReference>
<reference evidence="2" key="1">
    <citation type="submission" date="2020-07" db="EMBL/GenBank/DDBJ databases">
        <authorList>
            <person name="Pettersson B.M.F."/>
            <person name="Behra P.R.K."/>
            <person name="Ramesh M."/>
            <person name="Das S."/>
            <person name="Dasgupta S."/>
            <person name="Kirsebom L.A."/>
        </authorList>
    </citation>
    <scope>NUCLEOTIDE SEQUENCE</scope>
    <source>
        <strain evidence="2">CCUG 55640</strain>
    </source>
</reference>
<name>A0AA41XQJ5_9MYCO</name>
<accession>A0AA41XQJ5</accession>
<feature type="domain" description="AB hydrolase-1" evidence="1">
    <location>
        <begin position="42"/>
        <end position="280"/>
    </location>
</feature>
<organism evidence="2 3">
    <name type="scientific">Mycobacterium alsense</name>
    <dbReference type="NCBI Taxonomy" id="324058"/>
    <lineage>
        <taxon>Bacteria</taxon>
        <taxon>Bacillati</taxon>
        <taxon>Actinomycetota</taxon>
        <taxon>Actinomycetes</taxon>
        <taxon>Mycobacteriales</taxon>
        <taxon>Mycobacteriaceae</taxon>
        <taxon>Mycobacterium</taxon>
    </lineage>
</organism>
<dbReference type="InterPro" id="IPR050228">
    <property type="entry name" value="Carboxylesterase_BioH"/>
</dbReference>
<protein>
    <submittedName>
        <fullName evidence="2">Alpha/beta hydrolase</fullName>
    </submittedName>
</protein>